<comment type="caution">
    <text evidence="6">The sequence shown here is derived from an EMBL/GenBank/DDBJ whole genome shotgun (WGS) entry which is preliminary data.</text>
</comment>
<evidence type="ECO:0000313" key="7">
    <source>
        <dbReference type="Proteomes" id="UP000030134"/>
    </source>
</evidence>
<evidence type="ECO:0008006" key="8">
    <source>
        <dbReference type="Google" id="ProtNLM"/>
    </source>
</evidence>
<evidence type="ECO:0000256" key="3">
    <source>
        <dbReference type="ARBA" id="ARBA00022989"/>
    </source>
</evidence>
<protein>
    <recommendedName>
        <fullName evidence="8">TonB C-terminal domain-containing protein</fullName>
    </recommendedName>
</protein>
<feature type="compositionally biased region" description="Low complexity" evidence="5">
    <location>
        <begin position="60"/>
        <end position="72"/>
    </location>
</feature>
<dbReference type="AlphaFoldDB" id="A0A0A2G709"/>
<evidence type="ECO:0000256" key="1">
    <source>
        <dbReference type="ARBA" id="ARBA00004167"/>
    </source>
</evidence>
<keyword evidence="4" id="KW-0472">Membrane</keyword>
<sequence>MLRNRLIALALTLTLHLIGFGLLFWLTLSSSVKPRTKEITLVPVGVLEEIPSQEVATAAVASSPAPESVARPMAKKPQASTLSQEEPLVADKRAEKTVPSPTPKPVEQPKETAEERREREAKKAQEEEQRRRDEINRKVVGAFGKGGSKKQEQNGAEGNATQGKNVGAGFSLAGRSITGNGGMPARPTGFRPTRGTVVVRIVVNDEGRVIEATERLKGTNITDPATLQAAVRAARATRFNAQPGAADQEGTITYHFDIQ</sequence>
<dbReference type="SUPFAM" id="SSF74653">
    <property type="entry name" value="TolA/TonB C-terminal domain"/>
    <property type="match status" value="1"/>
</dbReference>
<feature type="compositionally biased region" description="Basic and acidic residues" evidence="5">
    <location>
        <begin position="107"/>
        <end position="137"/>
    </location>
</feature>
<keyword evidence="3" id="KW-1133">Transmembrane helix</keyword>
<dbReference type="OrthoDB" id="9786892at2"/>
<feature type="compositionally biased region" description="Polar residues" evidence="5">
    <location>
        <begin position="153"/>
        <end position="164"/>
    </location>
</feature>
<name>A0A0A2G709_9PORP</name>
<gene>
    <name evidence="6" type="ORF">HQ36_00920</name>
</gene>
<keyword evidence="7" id="KW-1185">Reference proteome</keyword>
<dbReference type="eggNOG" id="COG0810">
    <property type="taxonomic scope" value="Bacteria"/>
</dbReference>
<feature type="region of interest" description="Disordered" evidence="5">
    <location>
        <begin position="60"/>
        <end position="167"/>
    </location>
</feature>
<dbReference type="Proteomes" id="UP000030134">
    <property type="component" value="Unassembled WGS sequence"/>
</dbReference>
<dbReference type="EMBL" id="JQZW01000002">
    <property type="protein sequence ID" value="KGN99063.1"/>
    <property type="molecule type" value="Genomic_DNA"/>
</dbReference>
<proteinExistence type="predicted"/>
<dbReference type="InterPro" id="IPR006260">
    <property type="entry name" value="TonB/TolA_C"/>
</dbReference>
<evidence type="ECO:0000313" key="6">
    <source>
        <dbReference type="EMBL" id="KGN99063.1"/>
    </source>
</evidence>
<dbReference type="GO" id="GO:0016020">
    <property type="term" value="C:membrane"/>
    <property type="evidence" value="ECO:0007669"/>
    <property type="project" value="UniProtKB-SubCell"/>
</dbReference>
<reference evidence="6 7" key="1">
    <citation type="submission" date="2014-08" db="EMBL/GenBank/DDBJ databases">
        <title>Porphyromonas gingivicanis strain:COT-022_OH1391 Genome sequencing.</title>
        <authorList>
            <person name="Wallis C."/>
            <person name="Deusch O."/>
            <person name="O'Flynn C."/>
            <person name="Davis I."/>
            <person name="Jospin G."/>
            <person name="Darling A.E."/>
            <person name="Coil D.A."/>
            <person name="Alexiev A."/>
            <person name="Horsfall A."/>
            <person name="Kirkwood N."/>
            <person name="Harris S."/>
            <person name="Eisen J.A."/>
        </authorList>
    </citation>
    <scope>NUCLEOTIDE SEQUENCE [LARGE SCALE GENOMIC DNA]</scope>
    <source>
        <strain evidence="7">COT-022 OH1391</strain>
    </source>
</reference>
<dbReference type="STRING" id="266762.HQ36_00920"/>
<evidence type="ECO:0000256" key="2">
    <source>
        <dbReference type="ARBA" id="ARBA00022692"/>
    </source>
</evidence>
<dbReference type="RefSeq" id="WP_036882704.1">
    <property type="nucleotide sequence ID" value="NZ_JQZW01000002.1"/>
</dbReference>
<keyword evidence="2" id="KW-0812">Transmembrane</keyword>
<dbReference type="NCBIfam" id="TIGR01352">
    <property type="entry name" value="tonB_Cterm"/>
    <property type="match status" value="1"/>
</dbReference>
<accession>A0A0A2G709</accession>
<evidence type="ECO:0000256" key="4">
    <source>
        <dbReference type="ARBA" id="ARBA00023136"/>
    </source>
</evidence>
<evidence type="ECO:0000256" key="5">
    <source>
        <dbReference type="SAM" id="MobiDB-lite"/>
    </source>
</evidence>
<organism evidence="6 7">
    <name type="scientific">Porphyromonas gingivicanis</name>
    <dbReference type="NCBI Taxonomy" id="266762"/>
    <lineage>
        <taxon>Bacteria</taxon>
        <taxon>Pseudomonadati</taxon>
        <taxon>Bacteroidota</taxon>
        <taxon>Bacteroidia</taxon>
        <taxon>Bacteroidales</taxon>
        <taxon>Porphyromonadaceae</taxon>
        <taxon>Porphyromonas</taxon>
    </lineage>
</organism>
<comment type="subcellular location">
    <subcellularLocation>
        <location evidence="1">Membrane</location>
        <topology evidence="1">Single-pass membrane protein</topology>
    </subcellularLocation>
</comment>